<evidence type="ECO:0008006" key="5">
    <source>
        <dbReference type="Google" id="ProtNLM"/>
    </source>
</evidence>
<dbReference type="Pfam" id="PF03140">
    <property type="entry name" value="DUF247"/>
    <property type="match status" value="1"/>
</dbReference>
<feature type="region of interest" description="Disordered" evidence="1">
    <location>
        <begin position="195"/>
        <end position="215"/>
    </location>
</feature>
<feature type="transmembrane region" description="Helical" evidence="2">
    <location>
        <begin position="374"/>
        <end position="397"/>
    </location>
</feature>
<accession>A0A2Z6MYQ6</accession>
<name>A0A2Z6MYQ6_TRISU</name>
<gene>
    <name evidence="3" type="ORF">TSUD_23760</name>
</gene>
<dbReference type="OrthoDB" id="1849062at2759"/>
<dbReference type="PANTHER" id="PTHR31549">
    <property type="entry name" value="PROTEIN, PUTATIVE (DUF247)-RELATED-RELATED"/>
    <property type="match status" value="1"/>
</dbReference>
<dbReference type="EMBL" id="DF973286">
    <property type="protein sequence ID" value="GAU24239.1"/>
    <property type="molecule type" value="Genomic_DNA"/>
</dbReference>
<keyword evidence="2" id="KW-1133">Transmembrane helix</keyword>
<evidence type="ECO:0000313" key="3">
    <source>
        <dbReference type="EMBL" id="GAU24239.1"/>
    </source>
</evidence>
<dbReference type="InterPro" id="IPR004158">
    <property type="entry name" value="DUF247_pln"/>
</dbReference>
<proteinExistence type="predicted"/>
<evidence type="ECO:0000256" key="1">
    <source>
        <dbReference type="SAM" id="MobiDB-lite"/>
    </source>
</evidence>
<evidence type="ECO:0000313" key="4">
    <source>
        <dbReference type="Proteomes" id="UP000242715"/>
    </source>
</evidence>
<dbReference type="Proteomes" id="UP000242715">
    <property type="component" value="Unassembled WGS sequence"/>
</dbReference>
<reference evidence="4" key="1">
    <citation type="journal article" date="2017" name="Front. Plant Sci.">
        <title>Climate Clever Clovers: New Paradigm to Reduce the Environmental Footprint of Ruminants by Breeding Low Methanogenic Forages Utilizing Haplotype Variation.</title>
        <authorList>
            <person name="Kaur P."/>
            <person name="Appels R."/>
            <person name="Bayer P.E."/>
            <person name="Keeble-Gagnere G."/>
            <person name="Wang J."/>
            <person name="Hirakawa H."/>
            <person name="Shirasawa K."/>
            <person name="Vercoe P."/>
            <person name="Stefanova K."/>
            <person name="Durmic Z."/>
            <person name="Nichols P."/>
            <person name="Revell C."/>
            <person name="Isobe S.N."/>
            <person name="Edwards D."/>
            <person name="Erskine W."/>
        </authorList>
    </citation>
    <scope>NUCLEOTIDE SEQUENCE [LARGE SCALE GENOMIC DNA]</scope>
    <source>
        <strain evidence="4">cv. Daliak</strain>
    </source>
</reference>
<keyword evidence="2" id="KW-0472">Membrane</keyword>
<dbReference type="PANTHER" id="PTHR31549:SF191">
    <property type="entry name" value="DUF247 DOMAIN PROTEIN"/>
    <property type="match status" value="1"/>
</dbReference>
<organism evidence="3 4">
    <name type="scientific">Trifolium subterraneum</name>
    <name type="common">Subterranean clover</name>
    <dbReference type="NCBI Taxonomy" id="3900"/>
    <lineage>
        <taxon>Eukaryota</taxon>
        <taxon>Viridiplantae</taxon>
        <taxon>Streptophyta</taxon>
        <taxon>Embryophyta</taxon>
        <taxon>Tracheophyta</taxon>
        <taxon>Spermatophyta</taxon>
        <taxon>Magnoliopsida</taxon>
        <taxon>eudicotyledons</taxon>
        <taxon>Gunneridae</taxon>
        <taxon>Pentapetalae</taxon>
        <taxon>rosids</taxon>
        <taxon>fabids</taxon>
        <taxon>Fabales</taxon>
        <taxon>Fabaceae</taxon>
        <taxon>Papilionoideae</taxon>
        <taxon>50 kb inversion clade</taxon>
        <taxon>NPAAA clade</taxon>
        <taxon>Hologalegina</taxon>
        <taxon>IRL clade</taxon>
        <taxon>Trifolieae</taxon>
        <taxon>Trifolium</taxon>
    </lineage>
</organism>
<evidence type="ECO:0000256" key="2">
    <source>
        <dbReference type="SAM" id="Phobius"/>
    </source>
</evidence>
<feature type="compositionally biased region" description="Polar residues" evidence="1">
    <location>
        <begin position="195"/>
        <end position="206"/>
    </location>
</feature>
<keyword evidence="2" id="KW-0812">Transmembrane</keyword>
<sequence>MWAAKYIQVAQLNPQNLHKKIEDNIVKLKDLFADHVFSLTGDSLEGFGSLNEKLSWMLFVDGCSLLHILENADFNEPELMNIKLDQLIPVIMDVLLLENQLPYLVLKLLWKNENETELIDTMLYFLRNHHWAPDNWRDCSSESTSISCIEEIAEPNKMKKEGESVGISISNESELNHPPTHLLDLQRRSIIKSPSKTKGNVANNKKQGSKKSEGRTKMMTYRNIQDLRAAGIRLKSSGTRTISDIDFSEGWFAAQLTLPLLVVDLTTAAFFLNLIAYEMCPDFKNDYEICSFAAFMDSLIDHPEDVKELRSNGILLNSLGSDEEVAALFNIINADVVPNIEIYFEVRSKIHKHYCNTYKSWIATGCHTYFNNPWAFIAFLAAFIALALTFVQTWFAINPADK</sequence>
<protein>
    <recommendedName>
        <fullName evidence="5">DUF247 domain protein</fullName>
    </recommendedName>
</protein>
<keyword evidence="4" id="KW-1185">Reference proteome</keyword>
<dbReference type="AlphaFoldDB" id="A0A2Z6MYQ6"/>